<feature type="chain" id="PRO_5046536654" description="Secreted protein" evidence="1">
    <location>
        <begin position="25"/>
        <end position="99"/>
    </location>
</feature>
<organism evidence="2 3">
    <name type="scientific">Pseudovibrio japonicus</name>
    <dbReference type="NCBI Taxonomy" id="366534"/>
    <lineage>
        <taxon>Bacteria</taxon>
        <taxon>Pseudomonadati</taxon>
        <taxon>Pseudomonadota</taxon>
        <taxon>Alphaproteobacteria</taxon>
        <taxon>Hyphomicrobiales</taxon>
        <taxon>Stappiaceae</taxon>
        <taxon>Pseudovibrio</taxon>
    </lineage>
</organism>
<sequence length="99" mass="11256">MRNAPTTIIVGSLISLLWVASANAQGRPDARTMTCEQAKQLVADLGGVVITTGQRTYQRFVKDRRYCERSEVLRREWTQTLDDRACQVGYRCAPHTQRN</sequence>
<dbReference type="RefSeq" id="WP_189438828.1">
    <property type="nucleotide sequence ID" value="NZ_BMXE01000011.1"/>
</dbReference>
<evidence type="ECO:0000313" key="3">
    <source>
        <dbReference type="Proteomes" id="UP000637980"/>
    </source>
</evidence>
<keyword evidence="1" id="KW-0732">Signal</keyword>
<dbReference type="Proteomes" id="UP000637980">
    <property type="component" value="Unassembled WGS sequence"/>
</dbReference>
<evidence type="ECO:0008006" key="4">
    <source>
        <dbReference type="Google" id="ProtNLM"/>
    </source>
</evidence>
<evidence type="ECO:0000256" key="1">
    <source>
        <dbReference type="SAM" id="SignalP"/>
    </source>
</evidence>
<gene>
    <name evidence="2" type="ORF">GCM10007094_42500</name>
</gene>
<evidence type="ECO:0000313" key="2">
    <source>
        <dbReference type="EMBL" id="GHB48718.1"/>
    </source>
</evidence>
<reference evidence="3" key="1">
    <citation type="journal article" date="2019" name="Int. J. Syst. Evol. Microbiol.">
        <title>The Global Catalogue of Microorganisms (GCM) 10K type strain sequencing project: providing services to taxonomists for standard genome sequencing and annotation.</title>
        <authorList>
            <consortium name="The Broad Institute Genomics Platform"/>
            <consortium name="The Broad Institute Genome Sequencing Center for Infectious Disease"/>
            <person name="Wu L."/>
            <person name="Ma J."/>
        </authorList>
    </citation>
    <scope>NUCLEOTIDE SEQUENCE [LARGE SCALE GENOMIC DNA]</scope>
    <source>
        <strain evidence="3">KCTC 12861</strain>
    </source>
</reference>
<keyword evidence="3" id="KW-1185">Reference proteome</keyword>
<proteinExistence type="predicted"/>
<accession>A0ABQ3ESY8</accession>
<comment type="caution">
    <text evidence="2">The sequence shown here is derived from an EMBL/GenBank/DDBJ whole genome shotgun (WGS) entry which is preliminary data.</text>
</comment>
<protein>
    <recommendedName>
        <fullName evidence="4">Secreted protein</fullName>
    </recommendedName>
</protein>
<name>A0ABQ3ESY8_9HYPH</name>
<dbReference type="EMBL" id="BMXE01000011">
    <property type="protein sequence ID" value="GHB48718.1"/>
    <property type="molecule type" value="Genomic_DNA"/>
</dbReference>
<feature type="signal peptide" evidence="1">
    <location>
        <begin position="1"/>
        <end position="24"/>
    </location>
</feature>